<evidence type="ECO:0000256" key="6">
    <source>
        <dbReference type="SAM" id="Phobius"/>
    </source>
</evidence>
<evidence type="ECO:0000256" key="4">
    <source>
        <dbReference type="ARBA" id="ARBA00023136"/>
    </source>
</evidence>
<dbReference type="Pfam" id="PF01694">
    <property type="entry name" value="Rhomboid"/>
    <property type="match status" value="1"/>
</dbReference>
<dbReference type="AlphaFoldDB" id="A0A7G7CR74"/>
<comment type="subcellular location">
    <subcellularLocation>
        <location evidence="1">Membrane</location>
        <topology evidence="1">Multi-pass membrane protein</topology>
    </subcellularLocation>
</comment>
<organism evidence="8 9">
    <name type="scientific">Corynebacterium incognita</name>
    <dbReference type="NCBI Taxonomy" id="2754725"/>
    <lineage>
        <taxon>Bacteria</taxon>
        <taxon>Bacillati</taxon>
        <taxon>Actinomycetota</taxon>
        <taxon>Actinomycetes</taxon>
        <taxon>Mycobacteriales</taxon>
        <taxon>Corynebacteriaceae</taxon>
        <taxon>Corynebacterium</taxon>
    </lineage>
</organism>
<feature type="region of interest" description="Disordered" evidence="5">
    <location>
        <begin position="1"/>
        <end position="33"/>
    </location>
</feature>
<sequence length="255" mass="27447">MSYQYPSGGDRSRPTSGYGQMPQTGPQPGGFNQGNIFGDARPVSYQGPGAPRRTQRPQAGGFRTGMSFAVLYVVSIWAVHLINTFVFGGFLTHFGIHPWDISSMWGILTAPLLHVGFDHLISNTVPGAIFSFFIGATGRRTWWEVTGIVVVLGGLGTWLLGGLGTNHVGASGLVYGWLCYLVWRGLFNRSFRQVILGVVLGFMYAGLIWGVLPNDAGVSWQAHLCGALAGIVAGMVITSDDPPRPNSAANRQLTY</sequence>
<feature type="transmembrane region" description="Helical" evidence="6">
    <location>
        <begin position="112"/>
        <end position="134"/>
    </location>
</feature>
<keyword evidence="2 6" id="KW-0812">Transmembrane</keyword>
<evidence type="ECO:0000256" key="2">
    <source>
        <dbReference type="ARBA" id="ARBA00022692"/>
    </source>
</evidence>
<name>A0A7G7CR74_9CORY</name>
<dbReference type="Proteomes" id="UP000515743">
    <property type="component" value="Chromosome"/>
</dbReference>
<keyword evidence="3 6" id="KW-1133">Transmembrane helix</keyword>
<evidence type="ECO:0000313" key="9">
    <source>
        <dbReference type="Proteomes" id="UP000515743"/>
    </source>
</evidence>
<evidence type="ECO:0000256" key="3">
    <source>
        <dbReference type="ARBA" id="ARBA00022989"/>
    </source>
</evidence>
<dbReference type="KEGG" id="cik:H0194_03515"/>
<dbReference type="Gene3D" id="1.20.1540.10">
    <property type="entry name" value="Rhomboid-like"/>
    <property type="match status" value="1"/>
</dbReference>
<feature type="transmembrane region" description="Helical" evidence="6">
    <location>
        <begin position="194"/>
        <end position="212"/>
    </location>
</feature>
<reference evidence="8 9" key="1">
    <citation type="submission" date="2020-07" db="EMBL/GenBank/DDBJ databases">
        <title>Complete genome and description of Corynebacterium incognita strain Marseille-Q3630 sp. nov.</title>
        <authorList>
            <person name="Boxberger M."/>
        </authorList>
    </citation>
    <scope>NUCLEOTIDE SEQUENCE [LARGE SCALE GENOMIC DNA]</scope>
    <source>
        <strain evidence="8 9">Marseille-Q3630</strain>
    </source>
</reference>
<dbReference type="GO" id="GO:0016020">
    <property type="term" value="C:membrane"/>
    <property type="evidence" value="ECO:0007669"/>
    <property type="project" value="UniProtKB-SubCell"/>
</dbReference>
<dbReference type="PANTHER" id="PTHR43731:SF9">
    <property type="entry name" value="SLR1461 PROTEIN"/>
    <property type="match status" value="1"/>
</dbReference>
<feature type="transmembrane region" description="Helical" evidence="6">
    <location>
        <begin position="69"/>
        <end position="92"/>
    </location>
</feature>
<keyword evidence="9" id="KW-1185">Reference proteome</keyword>
<dbReference type="InterPro" id="IPR022764">
    <property type="entry name" value="Peptidase_S54_rhomboid_dom"/>
</dbReference>
<feature type="domain" description="Peptidase S54 rhomboid" evidence="7">
    <location>
        <begin position="103"/>
        <end position="237"/>
    </location>
</feature>
<protein>
    <submittedName>
        <fullName evidence="8">Rhomboid family intramembrane serine protease</fullName>
    </submittedName>
</protein>
<evidence type="ECO:0000256" key="1">
    <source>
        <dbReference type="ARBA" id="ARBA00004141"/>
    </source>
</evidence>
<dbReference type="GO" id="GO:0006508">
    <property type="term" value="P:proteolysis"/>
    <property type="evidence" value="ECO:0007669"/>
    <property type="project" value="UniProtKB-KW"/>
</dbReference>
<feature type="compositionally biased region" description="Low complexity" evidence="5">
    <location>
        <begin position="17"/>
        <end position="26"/>
    </location>
</feature>
<dbReference type="RefSeq" id="WP_185176464.1">
    <property type="nucleotide sequence ID" value="NZ_CP059404.1"/>
</dbReference>
<evidence type="ECO:0000313" key="8">
    <source>
        <dbReference type="EMBL" id="QNE90090.1"/>
    </source>
</evidence>
<keyword evidence="8" id="KW-0378">Hydrolase</keyword>
<dbReference type="EMBL" id="CP059404">
    <property type="protein sequence ID" value="QNE90090.1"/>
    <property type="molecule type" value="Genomic_DNA"/>
</dbReference>
<evidence type="ECO:0000259" key="7">
    <source>
        <dbReference type="Pfam" id="PF01694"/>
    </source>
</evidence>
<dbReference type="SUPFAM" id="SSF144091">
    <property type="entry name" value="Rhomboid-like"/>
    <property type="match status" value="1"/>
</dbReference>
<feature type="transmembrane region" description="Helical" evidence="6">
    <location>
        <begin position="167"/>
        <end position="187"/>
    </location>
</feature>
<keyword evidence="4 6" id="KW-0472">Membrane</keyword>
<accession>A0A7G7CR74</accession>
<gene>
    <name evidence="8" type="ORF">H0194_03515</name>
</gene>
<proteinExistence type="predicted"/>
<feature type="transmembrane region" description="Helical" evidence="6">
    <location>
        <begin position="218"/>
        <end position="237"/>
    </location>
</feature>
<dbReference type="PANTHER" id="PTHR43731">
    <property type="entry name" value="RHOMBOID PROTEASE"/>
    <property type="match status" value="1"/>
</dbReference>
<evidence type="ECO:0000256" key="5">
    <source>
        <dbReference type="SAM" id="MobiDB-lite"/>
    </source>
</evidence>
<dbReference type="InterPro" id="IPR035952">
    <property type="entry name" value="Rhomboid-like_sf"/>
</dbReference>
<feature type="transmembrane region" description="Helical" evidence="6">
    <location>
        <begin position="141"/>
        <end position="161"/>
    </location>
</feature>
<keyword evidence="8" id="KW-0645">Protease</keyword>
<dbReference type="GO" id="GO:0004252">
    <property type="term" value="F:serine-type endopeptidase activity"/>
    <property type="evidence" value="ECO:0007669"/>
    <property type="project" value="InterPro"/>
</dbReference>
<dbReference type="InterPro" id="IPR050925">
    <property type="entry name" value="Rhomboid_protease_S54"/>
</dbReference>